<dbReference type="AlphaFoldDB" id="A0A328FI94"/>
<dbReference type="PROSITE" id="PS01031">
    <property type="entry name" value="SHSP"/>
    <property type="match status" value="1"/>
</dbReference>
<evidence type="ECO:0000313" key="6">
    <source>
        <dbReference type="Proteomes" id="UP000248798"/>
    </source>
</evidence>
<comment type="similarity">
    <text evidence="1 2">Belongs to the small heat shock protein (HSP20) family.</text>
</comment>
<sequence length="188" mass="21629">MDIKKIAPWNWFKKETGDNGHTIPEKYNKDKENRYSTRSLNVLHDEMDRLSDNFFSGLGLFPSFSRSGMLEEITGNVLKPSLDLSATDKEYTVSLEIPGVNKKDVNLELIHDTLIIRGEKKQKKEEKKKNCYRLERSYGSFQRTLSLPEDANRDNIKADFKNGVLNITIPRMELASGTESKQIEIKNT</sequence>
<feature type="domain" description="SHSP" evidence="3">
    <location>
        <begin position="73"/>
        <end position="186"/>
    </location>
</feature>
<evidence type="ECO:0000259" key="3">
    <source>
        <dbReference type="PROSITE" id="PS01031"/>
    </source>
</evidence>
<name>A0A328FI94_9BACT</name>
<dbReference type="Gene3D" id="2.60.40.790">
    <property type="match status" value="1"/>
</dbReference>
<dbReference type="InterPro" id="IPR031107">
    <property type="entry name" value="Small_HSP"/>
</dbReference>
<dbReference type="EMBL" id="QLNI01000007">
    <property type="protein sequence ID" value="RAM03192.1"/>
    <property type="molecule type" value="Genomic_DNA"/>
</dbReference>
<dbReference type="EMBL" id="CP036313">
    <property type="protein sequence ID" value="QBH11646.1"/>
    <property type="molecule type" value="Genomic_DNA"/>
</dbReference>
<dbReference type="Proteomes" id="UP000293902">
    <property type="component" value="Chromosome"/>
</dbReference>
<dbReference type="InterPro" id="IPR008978">
    <property type="entry name" value="HSP20-like_chaperone"/>
</dbReference>
<dbReference type="Proteomes" id="UP000248798">
    <property type="component" value="Unassembled WGS sequence"/>
</dbReference>
<protein>
    <submittedName>
        <fullName evidence="5">Hsp20/alpha crystallin family protein</fullName>
    </submittedName>
</protein>
<evidence type="ECO:0000313" key="5">
    <source>
        <dbReference type="EMBL" id="RAM03192.1"/>
    </source>
</evidence>
<accession>A0A328FI94</accession>
<evidence type="ECO:0000256" key="1">
    <source>
        <dbReference type="PROSITE-ProRule" id="PRU00285"/>
    </source>
</evidence>
<reference evidence="4 7" key="2">
    <citation type="submission" date="2019-02" db="EMBL/GenBank/DDBJ databases">
        <title>Complete genome sequence of Desulfobacter hydrogenophilus AcRS1.</title>
        <authorList>
            <person name="Marietou A."/>
            <person name="Lund M.B."/>
            <person name="Marshall I.P.G."/>
            <person name="Schreiber L."/>
            <person name="Jorgensen B."/>
        </authorList>
    </citation>
    <scope>NUCLEOTIDE SEQUENCE [LARGE SCALE GENOMIC DNA]</scope>
    <source>
        <strain evidence="4 7">AcRS1</strain>
    </source>
</reference>
<dbReference type="InterPro" id="IPR002068">
    <property type="entry name" value="A-crystallin/Hsp20_dom"/>
</dbReference>
<dbReference type="PANTHER" id="PTHR11527">
    <property type="entry name" value="HEAT-SHOCK PROTEIN 20 FAMILY MEMBER"/>
    <property type="match status" value="1"/>
</dbReference>
<organism evidence="5 6">
    <name type="scientific">Desulfobacter hydrogenophilus</name>
    <dbReference type="NCBI Taxonomy" id="2291"/>
    <lineage>
        <taxon>Bacteria</taxon>
        <taxon>Pseudomonadati</taxon>
        <taxon>Thermodesulfobacteriota</taxon>
        <taxon>Desulfobacteria</taxon>
        <taxon>Desulfobacterales</taxon>
        <taxon>Desulfobacteraceae</taxon>
        <taxon>Desulfobacter</taxon>
    </lineage>
</organism>
<dbReference type="SUPFAM" id="SSF49764">
    <property type="entry name" value="HSP20-like chaperones"/>
    <property type="match status" value="1"/>
</dbReference>
<evidence type="ECO:0000313" key="7">
    <source>
        <dbReference type="Proteomes" id="UP000293902"/>
    </source>
</evidence>
<gene>
    <name evidence="5" type="ORF">DO021_04860</name>
    <name evidence="4" type="ORF">EYB58_01125</name>
</gene>
<dbReference type="CDD" id="cd06464">
    <property type="entry name" value="ACD_sHsps-like"/>
    <property type="match status" value="1"/>
</dbReference>
<dbReference type="Pfam" id="PF00011">
    <property type="entry name" value="HSP20"/>
    <property type="match status" value="1"/>
</dbReference>
<dbReference type="OrthoDB" id="9811615at2"/>
<reference evidence="5 6" key="1">
    <citation type="submission" date="2018-06" db="EMBL/GenBank/DDBJ databases">
        <title>Complete Genome Sequence of Desulfobacter hydrogenophilus (DSM3380).</title>
        <authorList>
            <person name="Marietou A."/>
            <person name="Schreiber L."/>
            <person name="Marshall I."/>
            <person name="Jorgensen B."/>
        </authorList>
    </citation>
    <scope>NUCLEOTIDE SEQUENCE [LARGE SCALE GENOMIC DNA]</scope>
    <source>
        <strain evidence="5 6">DSM 3380</strain>
    </source>
</reference>
<evidence type="ECO:0000313" key="4">
    <source>
        <dbReference type="EMBL" id="QBH11646.1"/>
    </source>
</evidence>
<dbReference type="RefSeq" id="WP_111954276.1">
    <property type="nucleotide sequence ID" value="NZ_CP036313.1"/>
</dbReference>
<keyword evidence="7" id="KW-1185">Reference proteome</keyword>
<evidence type="ECO:0000256" key="2">
    <source>
        <dbReference type="RuleBase" id="RU003616"/>
    </source>
</evidence>
<proteinExistence type="inferred from homology"/>